<evidence type="ECO:0000313" key="1">
    <source>
        <dbReference type="EMBL" id="KAL2049799.1"/>
    </source>
</evidence>
<comment type="caution">
    <text evidence="1">The sequence shown here is derived from an EMBL/GenBank/DDBJ whole genome shotgun (WGS) entry which is preliminary data.</text>
</comment>
<gene>
    <name evidence="1" type="ORF">ABVK25_009894</name>
</gene>
<proteinExistence type="predicted"/>
<accession>A0ABR4AVV3</accession>
<keyword evidence="2" id="KW-1185">Reference proteome</keyword>
<protein>
    <submittedName>
        <fullName evidence="1">Uncharacterized protein</fullName>
    </submittedName>
</protein>
<dbReference type="Proteomes" id="UP001590951">
    <property type="component" value="Unassembled WGS sequence"/>
</dbReference>
<sequence length="104" mass="11415">MVTSKPSAEVTVPFTVTITFDTDTSTTIQSTTPIPISPGFIPAASQIPMRKRDLEDANIPRRAAAPLYETKSVPTNPQASALAERMANQHIHRRYILSGWDASY</sequence>
<reference evidence="1 2" key="1">
    <citation type="submission" date="2024-09" db="EMBL/GenBank/DDBJ databases">
        <title>Rethinking Asexuality: The Enigmatic Case of Functional Sexual Genes in Lepraria (Stereocaulaceae).</title>
        <authorList>
            <person name="Doellman M."/>
            <person name="Sun Y."/>
            <person name="Barcenas-Pena A."/>
            <person name="Lumbsch H.T."/>
            <person name="Grewe F."/>
        </authorList>
    </citation>
    <scope>NUCLEOTIDE SEQUENCE [LARGE SCALE GENOMIC DNA]</scope>
    <source>
        <strain evidence="1 2">Grewe 0041</strain>
    </source>
</reference>
<name>A0ABR4AVV3_9LECA</name>
<evidence type="ECO:0000313" key="2">
    <source>
        <dbReference type="Proteomes" id="UP001590951"/>
    </source>
</evidence>
<dbReference type="EMBL" id="JBHFEH010000057">
    <property type="protein sequence ID" value="KAL2049799.1"/>
    <property type="molecule type" value="Genomic_DNA"/>
</dbReference>
<organism evidence="1 2">
    <name type="scientific">Lepraria finkii</name>
    <dbReference type="NCBI Taxonomy" id="1340010"/>
    <lineage>
        <taxon>Eukaryota</taxon>
        <taxon>Fungi</taxon>
        <taxon>Dikarya</taxon>
        <taxon>Ascomycota</taxon>
        <taxon>Pezizomycotina</taxon>
        <taxon>Lecanoromycetes</taxon>
        <taxon>OSLEUM clade</taxon>
        <taxon>Lecanoromycetidae</taxon>
        <taxon>Lecanorales</taxon>
        <taxon>Lecanorineae</taxon>
        <taxon>Stereocaulaceae</taxon>
        <taxon>Lepraria</taxon>
    </lineage>
</organism>